<proteinExistence type="inferred from homology"/>
<dbReference type="PANTHER" id="PTHR30558:SF3">
    <property type="entry name" value="BIOPOLYMER TRANSPORT PROTEIN EXBD-RELATED"/>
    <property type="match status" value="1"/>
</dbReference>
<keyword evidence="4 7" id="KW-0812">Transmembrane</keyword>
<dbReference type="GO" id="GO:0005886">
    <property type="term" value="C:plasma membrane"/>
    <property type="evidence" value="ECO:0007669"/>
    <property type="project" value="UniProtKB-SubCell"/>
</dbReference>
<feature type="compositionally biased region" description="Low complexity" evidence="8">
    <location>
        <begin position="142"/>
        <end position="157"/>
    </location>
</feature>
<evidence type="ECO:0000256" key="8">
    <source>
        <dbReference type="SAM" id="MobiDB-lite"/>
    </source>
</evidence>
<dbReference type="Gene3D" id="3.30.420.270">
    <property type="match status" value="1"/>
</dbReference>
<evidence type="ECO:0000256" key="6">
    <source>
        <dbReference type="ARBA" id="ARBA00023136"/>
    </source>
</evidence>
<dbReference type="PANTHER" id="PTHR30558">
    <property type="entry name" value="EXBD MEMBRANE COMPONENT OF PMF-DRIVEN MACROMOLECULE IMPORT SYSTEM"/>
    <property type="match status" value="1"/>
</dbReference>
<protein>
    <submittedName>
        <fullName evidence="10">Biopolymer transport protein ExbD</fullName>
    </submittedName>
</protein>
<organism evidence="10 11">
    <name type="scientific">Roseimicrobium gellanilyticum</name>
    <dbReference type="NCBI Taxonomy" id="748857"/>
    <lineage>
        <taxon>Bacteria</taxon>
        <taxon>Pseudomonadati</taxon>
        <taxon>Verrucomicrobiota</taxon>
        <taxon>Verrucomicrobiia</taxon>
        <taxon>Verrucomicrobiales</taxon>
        <taxon>Verrucomicrobiaceae</taxon>
        <taxon>Roseimicrobium</taxon>
    </lineage>
</organism>
<evidence type="ECO:0000256" key="5">
    <source>
        <dbReference type="ARBA" id="ARBA00022989"/>
    </source>
</evidence>
<evidence type="ECO:0000256" key="2">
    <source>
        <dbReference type="ARBA" id="ARBA00005811"/>
    </source>
</evidence>
<keyword evidence="7" id="KW-0813">Transport</keyword>
<evidence type="ECO:0000313" key="11">
    <source>
        <dbReference type="Proteomes" id="UP000253426"/>
    </source>
</evidence>
<feature type="region of interest" description="Disordered" evidence="8">
    <location>
        <begin position="136"/>
        <end position="157"/>
    </location>
</feature>
<comment type="caution">
    <text evidence="10">The sequence shown here is derived from an EMBL/GenBank/DDBJ whole genome shotgun (WGS) entry which is preliminary data.</text>
</comment>
<dbReference type="GO" id="GO:0015031">
    <property type="term" value="P:protein transport"/>
    <property type="evidence" value="ECO:0007669"/>
    <property type="project" value="UniProtKB-KW"/>
</dbReference>
<evidence type="ECO:0000256" key="9">
    <source>
        <dbReference type="SAM" id="Phobius"/>
    </source>
</evidence>
<keyword evidence="6 9" id="KW-0472">Membrane</keyword>
<dbReference type="EMBL" id="QNRR01000001">
    <property type="protein sequence ID" value="RBP47224.1"/>
    <property type="molecule type" value="Genomic_DNA"/>
</dbReference>
<evidence type="ECO:0000313" key="10">
    <source>
        <dbReference type="EMBL" id="RBP47224.1"/>
    </source>
</evidence>
<evidence type="ECO:0000256" key="1">
    <source>
        <dbReference type="ARBA" id="ARBA00004162"/>
    </source>
</evidence>
<reference evidence="10 11" key="1">
    <citation type="submission" date="2018-06" db="EMBL/GenBank/DDBJ databases">
        <title>Genomic Encyclopedia of Type Strains, Phase IV (KMG-IV): sequencing the most valuable type-strain genomes for metagenomic binning, comparative biology and taxonomic classification.</title>
        <authorList>
            <person name="Goeker M."/>
        </authorList>
    </citation>
    <scope>NUCLEOTIDE SEQUENCE [LARGE SCALE GENOMIC DNA]</scope>
    <source>
        <strain evidence="10 11">DSM 25532</strain>
    </source>
</reference>
<name>A0A366HUL4_9BACT</name>
<dbReference type="RefSeq" id="WP_113956178.1">
    <property type="nucleotide sequence ID" value="NZ_QNRR01000001.1"/>
</dbReference>
<gene>
    <name evidence="10" type="ORF">DES53_10121</name>
</gene>
<evidence type="ECO:0000256" key="3">
    <source>
        <dbReference type="ARBA" id="ARBA00022475"/>
    </source>
</evidence>
<sequence>MKFRNVSKIEPIPLQLAPLIDVLLLLLLFFIITMNLSQRETEMDIKVPAAEEGKINNDKQVGEIVVNVKKDGSIVVEGATMTEEQLLAKLKLIASVHKDQAVIYRGDKGSTYEHTIKVMDVCRKAGIWNVSFATRPPEDESAPAAPASVPVPAAPTN</sequence>
<comment type="subcellular location">
    <subcellularLocation>
        <location evidence="1">Cell membrane</location>
        <topology evidence="1">Single-pass membrane protein</topology>
    </subcellularLocation>
    <subcellularLocation>
        <location evidence="7">Cell membrane</location>
        <topology evidence="7">Single-pass type II membrane protein</topology>
    </subcellularLocation>
</comment>
<keyword evidence="7" id="KW-0653">Protein transport</keyword>
<evidence type="ECO:0000256" key="7">
    <source>
        <dbReference type="RuleBase" id="RU003879"/>
    </source>
</evidence>
<feature type="transmembrane region" description="Helical" evidence="9">
    <location>
        <begin position="12"/>
        <end position="36"/>
    </location>
</feature>
<keyword evidence="11" id="KW-1185">Reference proteome</keyword>
<dbReference type="Proteomes" id="UP000253426">
    <property type="component" value="Unassembled WGS sequence"/>
</dbReference>
<comment type="similarity">
    <text evidence="2 7">Belongs to the ExbD/TolR family.</text>
</comment>
<dbReference type="OrthoDB" id="9793581at2"/>
<accession>A0A366HUL4</accession>
<dbReference type="AlphaFoldDB" id="A0A366HUL4"/>
<dbReference type="InterPro" id="IPR003400">
    <property type="entry name" value="ExbD"/>
</dbReference>
<dbReference type="Pfam" id="PF02472">
    <property type="entry name" value="ExbD"/>
    <property type="match status" value="1"/>
</dbReference>
<keyword evidence="3" id="KW-1003">Cell membrane</keyword>
<evidence type="ECO:0000256" key="4">
    <source>
        <dbReference type="ARBA" id="ARBA00022692"/>
    </source>
</evidence>
<keyword evidence="5 9" id="KW-1133">Transmembrane helix</keyword>
<dbReference type="GO" id="GO:0022857">
    <property type="term" value="F:transmembrane transporter activity"/>
    <property type="evidence" value="ECO:0007669"/>
    <property type="project" value="InterPro"/>
</dbReference>